<dbReference type="EMBL" id="FUWX01000016">
    <property type="protein sequence ID" value="SJZ94022.1"/>
    <property type="molecule type" value="Genomic_DNA"/>
</dbReference>
<protein>
    <submittedName>
        <fullName evidence="1">Uncharacterized protein</fullName>
    </submittedName>
</protein>
<evidence type="ECO:0000313" key="1">
    <source>
        <dbReference type="EMBL" id="SJZ94022.1"/>
    </source>
</evidence>
<name>A0A1T4PR16_9FUSO</name>
<dbReference type="AlphaFoldDB" id="A0A1T4PR16"/>
<dbReference type="RefSeq" id="WP_078694459.1">
    <property type="nucleotide sequence ID" value="NZ_FUWX01000016.1"/>
</dbReference>
<proteinExistence type="predicted"/>
<evidence type="ECO:0000313" key="2">
    <source>
        <dbReference type="Proteomes" id="UP000191153"/>
    </source>
</evidence>
<reference evidence="1 2" key="1">
    <citation type="submission" date="2017-02" db="EMBL/GenBank/DDBJ databases">
        <authorList>
            <person name="Peterson S.W."/>
        </authorList>
    </citation>
    <scope>NUCLEOTIDE SEQUENCE [LARGE SCALE GENOMIC DNA]</scope>
    <source>
        <strain evidence="1 2">ATCC 700028</strain>
    </source>
</reference>
<accession>A0A1T4PR16</accession>
<sequence>MIDLNEVRKKLEKLIGSRFDKNKILEAFKNYQEFGDNSVVIYQADYDKSKYFAHINQVGAHKFIIEVDENKIIRGLFD</sequence>
<keyword evidence="2" id="KW-1185">Reference proteome</keyword>
<dbReference type="Proteomes" id="UP000191153">
    <property type="component" value="Unassembled WGS sequence"/>
</dbReference>
<gene>
    <name evidence="1" type="ORF">SAMN02745174_02003</name>
</gene>
<organism evidence="1 2">
    <name type="scientific">Cetobacterium ceti</name>
    <dbReference type="NCBI Taxonomy" id="180163"/>
    <lineage>
        <taxon>Bacteria</taxon>
        <taxon>Fusobacteriati</taxon>
        <taxon>Fusobacteriota</taxon>
        <taxon>Fusobacteriia</taxon>
        <taxon>Fusobacteriales</taxon>
        <taxon>Fusobacteriaceae</taxon>
        <taxon>Cetobacterium</taxon>
    </lineage>
</organism>